<dbReference type="InterPro" id="IPR011256">
    <property type="entry name" value="Reg_factor_effector_dom_sf"/>
</dbReference>
<gene>
    <name evidence="1" type="ORF">EUBSIR_01199</name>
</gene>
<name>B0MN00_9FIRM</name>
<keyword evidence="2" id="KW-1185">Reference proteome</keyword>
<accession>B0MN00</accession>
<dbReference type="EMBL" id="ABCA03000044">
    <property type="protein sequence ID" value="EDS00917.1"/>
    <property type="molecule type" value="Genomic_DNA"/>
</dbReference>
<reference evidence="1" key="1">
    <citation type="submission" date="2007-10" db="EMBL/GenBank/DDBJ databases">
        <authorList>
            <person name="Fulton L."/>
            <person name="Clifton S."/>
            <person name="Fulton B."/>
            <person name="Xu J."/>
            <person name="Minx P."/>
            <person name="Pepin K.H."/>
            <person name="Johnson M."/>
            <person name="Thiruvilangam P."/>
            <person name="Bhonagiri V."/>
            <person name="Nash W.E."/>
            <person name="Mardis E.R."/>
            <person name="Wilson R.K."/>
        </authorList>
    </citation>
    <scope>NUCLEOTIDE SEQUENCE [LARGE SCALE GENOMIC DNA]</scope>
    <source>
        <strain evidence="1">DSM 15702</strain>
    </source>
</reference>
<protein>
    <submittedName>
        <fullName evidence="1">Uncharacterized protein</fullName>
    </submittedName>
</protein>
<comment type="caution">
    <text evidence="1">The sequence shown here is derived from an EMBL/GenBank/DDBJ whole genome shotgun (WGS) entry which is preliminary data.</text>
</comment>
<dbReference type="Gene3D" id="3.20.80.10">
    <property type="entry name" value="Regulatory factor, effector binding domain"/>
    <property type="match status" value="1"/>
</dbReference>
<reference evidence="1" key="2">
    <citation type="submission" date="2014-06" db="EMBL/GenBank/DDBJ databases">
        <title>Draft genome sequence of Eubacterium siraeum (DSM 15702).</title>
        <authorList>
            <person name="Sudarsanam P."/>
            <person name="Ley R."/>
            <person name="Guruge J."/>
            <person name="Turnbaugh P.J."/>
            <person name="Mahowald M."/>
            <person name="Liep D."/>
            <person name="Gordon J."/>
        </authorList>
    </citation>
    <scope>NUCLEOTIDE SEQUENCE</scope>
    <source>
        <strain evidence="1">DSM 15702</strain>
    </source>
</reference>
<evidence type="ECO:0000313" key="2">
    <source>
        <dbReference type="Proteomes" id="UP000005326"/>
    </source>
</evidence>
<sequence>MAEIQTGDSYCSKGNYISVKGKGNTNEEDVAYQQTISVLYAVAYTQTLKNAARERSLQ</sequence>
<dbReference type="Proteomes" id="UP000005326">
    <property type="component" value="Unassembled WGS sequence"/>
</dbReference>
<dbReference type="AlphaFoldDB" id="B0MN00"/>
<evidence type="ECO:0000313" key="1">
    <source>
        <dbReference type="EMBL" id="EDS00917.1"/>
    </source>
</evidence>
<organism evidence="1 2">
    <name type="scientific">[Eubacterium] siraeum DSM 15702</name>
    <dbReference type="NCBI Taxonomy" id="428128"/>
    <lineage>
        <taxon>Bacteria</taxon>
        <taxon>Bacillati</taxon>
        <taxon>Bacillota</taxon>
        <taxon>Clostridia</taxon>
        <taxon>Eubacteriales</taxon>
        <taxon>Oscillospiraceae</taxon>
        <taxon>Oscillospiraceae incertae sedis</taxon>
    </lineage>
</organism>
<proteinExistence type="predicted"/>